<feature type="region of interest" description="Disordered" evidence="1">
    <location>
        <begin position="1"/>
        <end position="24"/>
    </location>
</feature>
<dbReference type="Proteomes" id="UP000077266">
    <property type="component" value="Unassembled WGS sequence"/>
</dbReference>
<protein>
    <submittedName>
        <fullName evidence="2">Uncharacterized protein</fullName>
    </submittedName>
</protein>
<dbReference type="InParanoid" id="A0A165ME26"/>
<evidence type="ECO:0000256" key="1">
    <source>
        <dbReference type="SAM" id="MobiDB-lite"/>
    </source>
</evidence>
<name>A0A165ME26_EXIGL</name>
<reference evidence="2 3" key="1">
    <citation type="journal article" date="2016" name="Mol. Biol. Evol.">
        <title>Comparative Genomics of Early-Diverging Mushroom-Forming Fungi Provides Insights into the Origins of Lignocellulose Decay Capabilities.</title>
        <authorList>
            <person name="Nagy L.G."/>
            <person name="Riley R."/>
            <person name="Tritt A."/>
            <person name="Adam C."/>
            <person name="Daum C."/>
            <person name="Floudas D."/>
            <person name="Sun H."/>
            <person name="Yadav J.S."/>
            <person name="Pangilinan J."/>
            <person name="Larsson K.H."/>
            <person name="Matsuura K."/>
            <person name="Barry K."/>
            <person name="Labutti K."/>
            <person name="Kuo R."/>
            <person name="Ohm R.A."/>
            <person name="Bhattacharya S.S."/>
            <person name="Shirouzu T."/>
            <person name="Yoshinaga Y."/>
            <person name="Martin F.M."/>
            <person name="Grigoriev I.V."/>
            <person name="Hibbett D.S."/>
        </authorList>
    </citation>
    <scope>NUCLEOTIDE SEQUENCE [LARGE SCALE GENOMIC DNA]</scope>
    <source>
        <strain evidence="2 3">HHB12029</strain>
    </source>
</reference>
<accession>A0A165ME26</accession>
<evidence type="ECO:0000313" key="2">
    <source>
        <dbReference type="EMBL" id="KZV99133.1"/>
    </source>
</evidence>
<sequence length="192" mass="21206">MSAVFIASTGGASPNLRQRSPKPLEIDSDKCFAGQTEHGVYVDDCEGVHPDAIQEYYGADEDEAEREAADDNVEHADIAFGVVAGRVRKAQAGNVHNSDSAKVPATASPIENDTELAEFMRCFQEVRDTAFIPHGFGLHEDEFDGDYPAQESIPYGKRGTRELMVDLPQEVWYPRAVLWAQAVYTLARLFPE</sequence>
<dbReference type="OrthoDB" id="3353107at2759"/>
<gene>
    <name evidence="2" type="ORF">EXIGLDRAFT_804699</name>
</gene>
<dbReference type="AlphaFoldDB" id="A0A165ME26"/>
<proteinExistence type="predicted"/>
<evidence type="ECO:0000313" key="3">
    <source>
        <dbReference type="Proteomes" id="UP000077266"/>
    </source>
</evidence>
<dbReference type="STRING" id="1314781.A0A165ME26"/>
<organism evidence="2 3">
    <name type="scientific">Exidia glandulosa HHB12029</name>
    <dbReference type="NCBI Taxonomy" id="1314781"/>
    <lineage>
        <taxon>Eukaryota</taxon>
        <taxon>Fungi</taxon>
        <taxon>Dikarya</taxon>
        <taxon>Basidiomycota</taxon>
        <taxon>Agaricomycotina</taxon>
        <taxon>Agaricomycetes</taxon>
        <taxon>Auriculariales</taxon>
        <taxon>Exidiaceae</taxon>
        <taxon>Exidia</taxon>
    </lineage>
</organism>
<dbReference type="EMBL" id="KV425912">
    <property type="protein sequence ID" value="KZV99133.1"/>
    <property type="molecule type" value="Genomic_DNA"/>
</dbReference>
<keyword evidence="3" id="KW-1185">Reference proteome</keyword>